<dbReference type="AlphaFoldDB" id="A0A1F5RNS3"/>
<comment type="similarity">
    <text evidence="1">Belongs to the FemABX family.</text>
</comment>
<gene>
    <name evidence="7" type="ORF">A3D54_00280</name>
</gene>
<evidence type="ECO:0000313" key="7">
    <source>
        <dbReference type="EMBL" id="OGF15681.1"/>
    </source>
</evidence>
<keyword evidence="2" id="KW-0808">Transferase</keyword>
<evidence type="ECO:0008006" key="9">
    <source>
        <dbReference type="Google" id="ProtNLM"/>
    </source>
</evidence>
<organism evidence="7 8">
    <name type="scientific">Candidatus Falkowbacteria bacterium RIFCSPHIGHO2_02_FULL_45_15</name>
    <dbReference type="NCBI Taxonomy" id="1797987"/>
    <lineage>
        <taxon>Bacteria</taxon>
        <taxon>Candidatus Falkowiibacteriota</taxon>
    </lineage>
</organism>
<comment type="caution">
    <text evidence="7">The sequence shown here is derived from an EMBL/GenBank/DDBJ whole genome shotgun (WGS) entry which is preliminary data.</text>
</comment>
<evidence type="ECO:0000256" key="3">
    <source>
        <dbReference type="ARBA" id="ARBA00022960"/>
    </source>
</evidence>
<dbReference type="InterPro" id="IPR003447">
    <property type="entry name" value="FEMABX"/>
</dbReference>
<keyword evidence="3" id="KW-0133">Cell shape</keyword>
<keyword evidence="6" id="KW-0961">Cell wall biogenesis/degradation</keyword>
<dbReference type="InterPro" id="IPR016181">
    <property type="entry name" value="Acyl_CoA_acyltransferase"/>
</dbReference>
<protein>
    <recommendedName>
        <fullName evidence="9">BioF2-like acetyltransferase domain-containing protein</fullName>
    </recommendedName>
</protein>
<evidence type="ECO:0000256" key="4">
    <source>
        <dbReference type="ARBA" id="ARBA00022984"/>
    </source>
</evidence>
<dbReference type="GO" id="GO:0008360">
    <property type="term" value="P:regulation of cell shape"/>
    <property type="evidence" value="ECO:0007669"/>
    <property type="project" value="UniProtKB-KW"/>
</dbReference>
<evidence type="ECO:0000256" key="6">
    <source>
        <dbReference type="ARBA" id="ARBA00023316"/>
    </source>
</evidence>
<dbReference type="PANTHER" id="PTHR36174:SF1">
    <property type="entry name" value="LIPID II:GLYCINE GLYCYLTRANSFERASE"/>
    <property type="match status" value="1"/>
</dbReference>
<dbReference type="SUPFAM" id="SSF55729">
    <property type="entry name" value="Acyl-CoA N-acyltransferases (Nat)"/>
    <property type="match status" value="2"/>
</dbReference>
<dbReference type="InterPro" id="IPR050644">
    <property type="entry name" value="PG_Glycine_Bridge_Synth"/>
</dbReference>
<evidence type="ECO:0000256" key="2">
    <source>
        <dbReference type="ARBA" id="ARBA00022679"/>
    </source>
</evidence>
<keyword evidence="4" id="KW-0573">Peptidoglycan synthesis</keyword>
<dbReference type="GO" id="GO:0009252">
    <property type="term" value="P:peptidoglycan biosynthetic process"/>
    <property type="evidence" value="ECO:0007669"/>
    <property type="project" value="UniProtKB-KW"/>
</dbReference>
<name>A0A1F5RNS3_9BACT</name>
<dbReference type="Pfam" id="PF02388">
    <property type="entry name" value="FemAB"/>
    <property type="match status" value="2"/>
</dbReference>
<evidence type="ECO:0000313" key="8">
    <source>
        <dbReference type="Proteomes" id="UP000177691"/>
    </source>
</evidence>
<dbReference type="GO" id="GO:0071555">
    <property type="term" value="P:cell wall organization"/>
    <property type="evidence" value="ECO:0007669"/>
    <property type="project" value="UniProtKB-KW"/>
</dbReference>
<dbReference type="PANTHER" id="PTHR36174">
    <property type="entry name" value="LIPID II:GLYCINE GLYCYLTRANSFERASE"/>
    <property type="match status" value="1"/>
</dbReference>
<evidence type="ECO:0000256" key="5">
    <source>
        <dbReference type="ARBA" id="ARBA00023315"/>
    </source>
</evidence>
<reference evidence="7 8" key="1">
    <citation type="journal article" date="2016" name="Nat. Commun.">
        <title>Thousands of microbial genomes shed light on interconnected biogeochemical processes in an aquifer system.</title>
        <authorList>
            <person name="Anantharaman K."/>
            <person name="Brown C.T."/>
            <person name="Hug L.A."/>
            <person name="Sharon I."/>
            <person name="Castelle C.J."/>
            <person name="Probst A.J."/>
            <person name="Thomas B.C."/>
            <person name="Singh A."/>
            <person name="Wilkins M.J."/>
            <person name="Karaoz U."/>
            <person name="Brodie E.L."/>
            <person name="Williams K.H."/>
            <person name="Hubbard S.S."/>
            <person name="Banfield J.F."/>
        </authorList>
    </citation>
    <scope>NUCLEOTIDE SEQUENCE [LARGE SCALE GENOMIC DNA]</scope>
</reference>
<dbReference type="Proteomes" id="UP000177691">
    <property type="component" value="Unassembled WGS sequence"/>
</dbReference>
<dbReference type="GO" id="GO:0016755">
    <property type="term" value="F:aminoacyltransferase activity"/>
    <property type="evidence" value="ECO:0007669"/>
    <property type="project" value="InterPro"/>
</dbReference>
<sequence>MHTSFLQSQGWEEFQKSVGYQTFRVDSALLIKKSLFFGKSYFYAPRAGTSNGERVTGNFIDDIIQLAKKENCIFLRIEPSAALPAIHYPLRKVADVQPSQTIILNLEKSEEELLAQMHPKTRYNIRLAEKKAVTVRTVETRHGASEDFEKFWELMEETVGRDKFRSHGKEYYKTMLDSLDISIPTAPASSLPRRPAGSKEGNDGNKLSVRLYFAEYENKILAAGIFVFYADAVTYLHGASTHERKEIMAPYALHWQMIKLAKQLGYKHYDFYGINEKKWPGVTRFKRGFGGKEVNYPGCYDAIFNKRWYTIYCVFRYIKRLVR</sequence>
<evidence type="ECO:0000256" key="1">
    <source>
        <dbReference type="ARBA" id="ARBA00009943"/>
    </source>
</evidence>
<dbReference type="Gene3D" id="3.40.630.30">
    <property type="match status" value="1"/>
</dbReference>
<dbReference type="EMBL" id="MFFU01000054">
    <property type="protein sequence ID" value="OGF15681.1"/>
    <property type="molecule type" value="Genomic_DNA"/>
</dbReference>
<dbReference type="PROSITE" id="PS51191">
    <property type="entry name" value="FEMABX"/>
    <property type="match status" value="1"/>
</dbReference>
<proteinExistence type="inferred from homology"/>
<accession>A0A1F5RNS3</accession>
<keyword evidence="5" id="KW-0012">Acyltransferase</keyword>